<proteinExistence type="predicted"/>
<organism evidence="1 2">
    <name type="scientific">Bifidobacterium breve</name>
    <dbReference type="NCBI Taxonomy" id="1685"/>
    <lineage>
        <taxon>Bacteria</taxon>
        <taxon>Bacillati</taxon>
        <taxon>Actinomycetota</taxon>
        <taxon>Actinomycetes</taxon>
        <taxon>Bifidobacteriales</taxon>
        <taxon>Bifidobacteriaceae</taxon>
        <taxon>Bifidobacterium</taxon>
    </lineage>
</organism>
<dbReference type="AlphaFoldDB" id="A0A2K9BPS6"/>
<reference evidence="1 2" key="1">
    <citation type="submission" date="2017-05" db="EMBL/GenBank/DDBJ databases">
        <title>Comparative genomics and methylome analysis of the gut commensal Bifidobacterium breve.</title>
        <authorList>
            <person name="Bottacini F."/>
            <person name="Morrissey R."/>
            <person name="Roberts R.J."/>
            <person name="James K."/>
            <person name="van Breen J."/>
            <person name="Egan M."/>
            <person name="Lambert J."/>
            <person name="van Limpt K."/>
            <person name="Stanton C."/>
            <person name="Knol J."/>
            <person name="O' Connell Motherway M."/>
            <person name="van Sinderen D."/>
        </authorList>
    </citation>
    <scope>NUCLEOTIDE SEQUENCE [LARGE SCALE GENOMIC DNA]</scope>
    <source>
        <strain evidence="1 2">215W447a</strain>
    </source>
</reference>
<evidence type="ECO:0000313" key="2">
    <source>
        <dbReference type="Proteomes" id="UP000232491"/>
    </source>
</evidence>
<gene>
    <name evidence="1" type="ORF">BB215W447A_0034</name>
</gene>
<accession>A0A2K9BPS6</accession>
<dbReference type="Proteomes" id="UP000232491">
    <property type="component" value="Chromosome"/>
</dbReference>
<evidence type="ECO:0000313" key="1">
    <source>
        <dbReference type="EMBL" id="AUE02076.1"/>
    </source>
</evidence>
<dbReference type="EMBL" id="CP021558">
    <property type="protein sequence ID" value="AUE02076.1"/>
    <property type="molecule type" value="Genomic_DNA"/>
</dbReference>
<name>A0A2K9BPS6_BIFBR</name>
<sequence length="66" mass="7057">MASTLARVAFDTSSGRVNARETVETETPALLATSLMLIPMPVSFAVRCVYDTTINADGVDHVLSSR</sequence>
<protein>
    <submittedName>
        <fullName evidence="1">Uncharacterized protein</fullName>
    </submittedName>
</protein>